<dbReference type="Gene3D" id="3.40.50.10810">
    <property type="entry name" value="Tandem AAA-ATPase domain"/>
    <property type="match status" value="1"/>
</dbReference>
<dbReference type="SUPFAM" id="SSF52540">
    <property type="entry name" value="P-loop containing nucleoside triphosphate hydrolases"/>
    <property type="match status" value="2"/>
</dbReference>
<dbReference type="InterPro" id="IPR049730">
    <property type="entry name" value="SNF2/RAD54-like_C"/>
</dbReference>
<dbReference type="InterPro" id="IPR044972">
    <property type="entry name" value="Mot1"/>
</dbReference>
<dbReference type="PANTHER" id="PTHR36498">
    <property type="entry name" value="TATA-BINDING PROTEIN-ASSOCIATED FACTOR 172"/>
    <property type="match status" value="1"/>
</dbReference>
<keyword evidence="3" id="KW-0238">DNA-binding</keyword>
<name>A0ABN8CQG2_9STRA</name>
<dbReference type="InterPro" id="IPR038718">
    <property type="entry name" value="SNF2-like_sf"/>
</dbReference>
<feature type="domain" description="Helicase ATP-binding" evidence="4">
    <location>
        <begin position="1213"/>
        <end position="1390"/>
    </location>
</feature>
<dbReference type="InterPro" id="IPR027417">
    <property type="entry name" value="P-loop_NTPase"/>
</dbReference>
<evidence type="ECO:0000259" key="4">
    <source>
        <dbReference type="PROSITE" id="PS51192"/>
    </source>
</evidence>
<sequence>MTAHATRLESLFLLVQDGSSAQIRNNAAEKLGEVAVRSPQFCFSILQKIRPLIIHREWDIRVAASKCLDVMARSLRNEDENVADVFALVSLGSHKDLDAALNLQTVDVKKVVQEGAPLLRSGGEEYRYSTNLTEEERRNHAIKQRRLLLRRLSGAGGPIWKTREDSLTKRLLPRLNRSHAQEIADDIEASELQAIGFSERTIRKKASEMLSMPRSNKRRLVDTAEMGRCKKRTKADCDGEAKDKTMKHVVDYKFDEAAMQTKVKIVASLVSDLFESMLDSKWEVRHGALLSLRQILLCAHFTAAVEAVRTAEDDSMERNYVDKWLEECLIRCICVLALDQFVDYSADGSVSPVREVCAQVFGILLGSLSCAETLVGYLQVVRTLFGGTTWHACHGGLLGLKYLVRAHSSHAQALVSLCFNDIVTAFSQSNVEEDVLVLAADMFQLFVSYLDRVEVAAIIEAALLLWRSLKCHEKDGLVTASIVRALCAWHTYTPVAAMLQSDNRVKAAVWQNLLYTVPMLHHHSYCVRASSAACAAAIFSSESSFLKSSLIGFARSFLPHLLFQVLLEESKSIQQTLLDAWKQIISSLSKDALLMDVIGEHLPIWVRLLWSTKEIKSLNVEVVNSSSTILGANESDSADRIVQQNVFSRVAFAEAIGFAVAHVPLSSTCMAEVVQLLRDGVCGSSGERQCGVLLALSKWGLFEKQLDRKNLADRSCRLQHLHASVGFMIESFAKNQWRTLKPDALNGEIPVFYSEQLGLLKRVVQMEARIIEIFSSVDIRLQPSQSLGLVSAADISRQVAEHIAHFPYDKLREHPREFELAHFKRQDLFLVDELVQQSFSRFYHRVQGLGSSAYYEIMPTPKKSGFLVKALMHSIKKEEETMFRSISSRTIADFVIGQAGTQKKCVSKIISNLCNNATALVGASEIFLLGGSNSQDNQSCSIAPELLKKTEVRVTGAESALREICKCGGDSLFKVCHVLNDVISKAWGHPNVIDHTIQQCMHLIVLIVPHVQGGAMLTCLAWLGGLSRLTQQPYKDQQTRRFVAHAVATITKYAEGQYRKDAMLVVYNSIFVVFVNAESADIHSKNESLYGAVMVLDCIAHALGADLAPYVPSLVHYAMKAMSSQFKHVRTYAAKAFAHLIPLVPLQMDIKLRECDQQLPASLRTIVEQNAVSRSFLESFAEGKAVQHVDVETLLAPKTCLRLYQQHGIDWLCFMAKNNLHGILADDMGLGKTLQTFAAMAATLASSVGTKTKETAMLCLVVCPPILIHHWIEEAKKHIPGFFKSIIDYSLPVSERKALNLNDGMFPVSNQGPTLIVTTYSILRTDIERLGSIDYTYVVLDEAHLIRNPSTALFQSVLNLHASHRVALSGTPLQNNVADLWALFEFLMPGYLGDAAAFRREFVLPIRKSKERNATTKQKEVAAIAIARLHQKVLPFILRRTKDQVLKELPPKIISNVFLPLSSLQRRLYTLASSTESESASSISSRSTKSSDKSGTKPVANVLTSLQLLRKICVHPALVADETVARSLSAKKKKALRSWKCSGKLVGLRDLLIECCDIAASDQDIGQGSASDNDSLDTGNISPHRCLVFAHLQQSLDLTEQMLQDALPTTTYRRLDGQTPRTKRAEIIRHFNTDPSITILLLTTAIGGLGLTLTGADTVIFIEHSWNPFVDLQAMDRAHRIGQKRTVRVFRLIMKESLEEHILTLQKFKEQVSSTIVPKSDAQSSMNTNTTGVLDLLQASSSALAAKELHVSLTETKPGDGDHAAAALPQGAQELLNQIGELWDESQYESLAFPEEEDK</sequence>
<dbReference type="SMART" id="SM00490">
    <property type="entry name" value="HELICc"/>
    <property type="match status" value="1"/>
</dbReference>
<keyword evidence="2" id="KW-0347">Helicase</keyword>
<dbReference type="InterPro" id="IPR014001">
    <property type="entry name" value="Helicase_ATP-bd"/>
</dbReference>
<evidence type="ECO:0000313" key="7">
    <source>
        <dbReference type="Proteomes" id="UP001158986"/>
    </source>
</evidence>
<dbReference type="Gene3D" id="1.25.10.10">
    <property type="entry name" value="Leucine-rich Repeat Variant"/>
    <property type="match status" value="1"/>
</dbReference>
<dbReference type="Gene3D" id="3.40.50.300">
    <property type="entry name" value="P-loop containing nucleotide triphosphate hydrolases"/>
    <property type="match status" value="1"/>
</dbReference>
<dbReference type="InterPro" id="IPR011989">
    <property type="entry name" value="ARM-like"/>
</dbReference>
<accession>A0ABN8CQG2</accession>
<dbReference type="Pfam" id="PF12054">
    <property type="entry name" value="DUF3535"/>
    <property type="match status" value="1"/>
</dbReference>
<dbReference type="InterPro" id="IPR001650">
    <property type="entry name" value="Helicase_C-like"/>
</dbReference>
<dbReference type="Pfam" id="PF00271">
    <property type="entry name" value="Helicase_C"/>
    <property type="match status" value="1"/>
</dbReference>
<reference evidence="6 7" key="1">
    <citation type="submission" date="2021-11" db="EMBL/GenBank/DDBJ databases">
        <authorList>
            <person name="Islam A."/>
            <person name="Islam S."/>
            <person name="Flora M.S."/>
            <person name="Rahman M."/>
            <person name="Ziaur R.M."/>
            <person name="Epstein J.H."/>
            <person name="Hassan M."/>
            <person name="Klassen M."/>
            <person name="Woodard K."/>
            <person name="Webb A."/>
            <person name="Webby R.J."/>
            <person name="El Zowalaty M.E."/>
        </authorList>
    </citation>
    <scope>NUCLEOTIDE SEQUENCE [LARGE SCALE GENOMIC DNA]</scope>
    <source>
        <strain evidence="6">Pbs1</strain>
    </source>
</reference>
<evidence type="ECO:0000256" key="1">
    <source>
        <dbReference type="ARBA" id="ARBA00022801"/>
    </source>
</evidence>
<keyword evidence="7" id="KW-1185">Reference proteome</keyword>
<dbReference type="InterPro" id="IPR022707">
    <property type="entry name" value="Mot1_central_dom"/>
</dbReference>
<keyword evidence="1" id="KW-0378">Hydrolase</keyword>
<gene>
    <name evidence="6" type="ORF">PBS001_LOCUS1256</name>
</gene>
<evidence type="ECO:0000313" key="6">
    <source>
        <dbReference type="EMBL" id="CAH0514506.1"/>
    </source>
</evidence>
<evidence type="ECO:0000256" key="2">
    <source>
        <dbReference type="ARBA" id="ARBA00022806"/>
    </source>
</evidence>
<dbReference type="CDD" id="cd18793">
    <property type="entry name" value="SF2_C_SNF"/>
    <property type="match status" value="1"/>
</dbReference>
<dbReference type="InterPro" id="IPR016024">
    <property type="entry name" value="ARM-type_fold"/>
</dbReference>
<dbReference type="PROSITE" id="PS51192">
    <property type="entry name" value="HELICASE_ATP_BIND_1"/>
    <property type="match status" value="1"/>
</dbReference>
<dbReference type="Pfam" id="PF00176">
    <property type="entry name" value="SNF2-rel_dom"/>
    <property type="match status" value="1"/>
</dbReference>
<organism evidence="6 7">
    <name type="scientific">Peronospora belbahrii</name>
    <dbReference type="NCBI Taxonomy" id="622444"/>
    <lineage>
        <taxon>Eukaryota</taxon>
        <taxon>Sar</taxon>
        <taxon>Stramenopiles</taxon>
        <taxon>Oomycota</taxon>
        <taxon>Peronosporomycetes</taxon>
        <taxon>Peronosporales</taxon>
        <taxon>Peronosporaceae</taxon>
        <taxon>Peronospora</taxon>
    </lineage>
</organism>
<evidence type="ECO:0000256" key="3">
    <source>
        <dbReference type="ARBA" id="ARBA00023125"/>
    </source>
</evidence>
<feature type="domain" description="Helicase C-terminal" evidence="5">
    <location>
        <begin position="1575"/>
        <end position="1734"/>
    </location>
</feature>
<proteinExistence type="predicted"/>
<evidence type="ECO:0000259" key="5">
    <source>
        <dbReference type="PROSITE" id="PS51194"/>
    </source>
</evidence>
<dbReference type="Proteomes" id="UP001158986">
    <property type="component" value="Unassembled WGS sequence"/>
</dbReference>
<protein>
    <submittedName>
        <fullName evidence="6">Uncharacterized protein</fullName>
    </submittedName>
</protein>
<dbReference type="SUPFAM" id="SSF48371">
    <property type="entry name" value="ARM repeat"/>
    <property type="match status" value="1"/>
</dbReference>
<keyword evidence="2" id="KW-0547">Nucleotide-binding</keyword>
<keyword evidence="2" id="KW-0067">ATP-binding</keyword>
<dbReference type="EMBL" id="CAKLCB010000072">
    <property type="protein sequence ID" value="CAH0514506.1"/>
    <property type="molecule type" value="Genomic_DNA"/>
</dbReference>
<dbReference type="InterPro" id="IPR000330">
    <property type="entry name" value="SNF2_N"/>
</dbReference>
<dbReference type="PANTHER" id="PTHR36498:SF1">
    <property type="entry name" value="TATA-BINDING PROTEIN-ASSOCIATED FACTOR 172"/>
    <property type="match status" value="1"/>
</dbReference>
<comment type="caution">
    <text evidence="6">The sequence shown here is derived from an EMBL/GenBank/DDBJ whole genome shotgun (WGS) entry which is preliminary data.</text>
</comment>
<dbReference type="PROSITE" id="PS51194">
    <property type="entry name" value="HELICASE_CTER"/>
    <property type="match status" value="1"/>
</dbReference>
<dbReference type="SMART" id="SM00487">
    <property type="entry name" value="DEXDc"/>
    <property type="match status" value="1"/>
</dbReference>